<keyword evidence="3" id="KW-1185">Reference proteome</keyword>
<dbReference type="PANTHER" id="PTHR46580">
    <property type="entry name" value="SENSOR KINASE-RELATED"/>
    <property type="match status" value="1"/>
</dbReference>
<dbReference type="AlphaFoldDB" id="A0A366HQR8"/>
<reference evidence="2 3" key="1">
    <citation type="submission" date="2018-06" db="EMBL/GenBank/DDBJ databases">
        <title>Genomic Encyclopedia of Type Strains, Phase IV (KMG-IV): sequencing the most valuable type-strain genomes for metagenomic binning, comparative biology and taxonomic classification.</title>
        <authorList>
            <person name="Goeker M."/>
        </authorList>
    </citation>
    <scope>NUCLEOTIDE SEQUENCE [LARGE SCALE GENOMIC DNA]</scope>
    <source>
        <strain evidence="2 3">DSM 25532</strain>
    </source>
</reference>
<organism evidence="2 3">
    <name type="scientific">Roseimicrobium gellanilyticum</name>
    <dbReference type="NCBI Taxonomy" id="748857"/>
    <lineage>
        <taxon>Bacteria</taxon>
        <taxon>Pseudomonadati</taxon>
        <taxon>Verrucomicrobiota</taxon>
        <taxon>Verrucomicrobiia</taxon>
        <taxon>Verrucomicrobiales</taxon>
        <taxon>Verrucomicrobiaceae</taxon>
        <taxon>Roseimicrobium</taxon>
    </lineage>
</organism>
<dbReference type="Pfam" id="PF13517">
    <property type="entry name" value="FG-GAP_3"/>
    <property type="match status" value="2"/>
</dbReference>
<evidence type="ECO:0000256" key="1">
    <source>
        <dbReference type="ARBA" id="ARBA00022729"/>
    </source>
</evidence>
<dbReference type="InterPro" id="IPR013517">
    <property type="entry name" value="FG-GAP"/>
</dbReference>
<sequence>MSATSALRVRGFVISSTTSACRRSSRWACRLAYAGLLGGSLGASEPAPALPTIRFTGPEVVRLDWNTRCPRVADFDGDGRMDLAVLNLDRSRVEFLLQTKEGPKEADAAPSSRKDVWNPVLEVSRFRKEALVTGESMYALVVGDWNGDGKADVAYTTDGKRLVLRTQGKDMVDWTQKKEILLDSVAYDADSLLGADLNGDKRTDLALLTKSRLMVCLQGEKGAWEEPRNYALTQQGCAGLRAADLNGDGRTDLFCTSEEADALLVRLQSKDGGFGEEWRLEIPSGESWVTPVKLGKDIALGWLQAGTEMVELARLNSATVADADRAASVRHAIPPSDSKTGAAVFGDVTGDGVDDAVLAEPKRARVWLFAGTADGGFDEGKEYPSLSGIEGMSLADVDGDGKAEVVILSPAEKSIALARWDADKGRLAYPEVVYESEDSLTAMTTGRLADGKDMVVLCARESRPKNSLVSLAWNEKEKKLVPTALEIPGLLAKPGALRILDADQDGRGDVAVFASLTNMQIHVSRADAKAPFKKVEGLPDNLTSRLQPVALTQADIDGDGKPELIAAKDQLARAIRIDASGRAKVVEQFNAPDSSAQLSCAIVLPGKAGTGKKVLLFDNASSQLHELAVDADGVYRVRRSRKIHGAALEEVRVLGKSGDLRLLLLGKQSFDVLPLEGRTLKLETIASFTTELKDTKPADLLAARFTGGDSDDLMLLDTQQSRVAEFFRTKDAEHHDWQSFLYFRIFQADPHYRGKTGFDAEPHDYTAADLNGDGRADLCLLVHDRLLLYVQE</sequence>
<keyword evidence="1" id="KW-0732">Signal</keyword>
<proteinExistence type="predicted"/>
<gene>
    <name evidence="2" type="ORF">DES53_103155</name>
</gene>
<dbReference type="InterPro" id="IPR028994">
    <property type="entry name" value="Integrin_alpha_N"/>
</dbReference>
<dbReference type="EMBL" id="QNRR01000003">
    <property type="protein sequence ID" value="RBP45158.1"/>
    <property type="molecule type" value="Genomic_DNA"/>
</dbReference>
<evidence type="ECO:0000313" key="3">
    <source>
        <dbReference type="Proteomes" id="UP000253426"/>
    </source>
</evidence>
<accession>A0A366HQR8</accession>
<dbReference type="Proteomes" id="UP000253426">
    <property type="component" value="Unassembled WGS sequence"/>
</dbReference>
<name>A0A366HQR8_9BACT</name>
<dbReference type="RefSeq" id="WP_170157016.1">
    <property type="nucleotide sequence ID" value="NZ_QNRR01000003.1"/>
</dbReference>
<evidence type="ECO:0000313" key="2">
    <source>
        <dbReference type="EMBL" id="RBP45158.1"/>
    </source>
</evidence>
<dbReference type="SUPFAM" id="SSF69318">
    <property type="entry name" value="Integrin alpha N-terminal domain"/>
    <property type="match status" value="2"/>
</dbReference>
<comment type="caution">
    <text evidence="2">The sequence shown here is derived from an EMBL/GenBank/DDBJ whole genome shotgun (WGS) entry which is preliminary data.</text>
</comment>
<dbReference type="Gene3D" id="2.130.10.130">
    <property type="entry name" value="Integrin alpha, N-terminal"/>
    <property type="match status" value="2"/>
</dbReference>
<dbReference type="PANTHER" id="PTHR46580:SF4">
    <property type="entry name" value="ATP_GTP-BINDING PROTEIN"/>
    <property type="match status" value="1"/>
</dbReference>
<protein>
    <submittedName>
        <fullName evidence="2">VCBS repeat protein</fullName>
    </submittedName>
</protein>